<keyword evidence="7 8" id="KW-0472">Membrane</keyword>
<proteinExistence type="inferred from homology"/>
<dbReference type="GO" id="GO:0005886">
    <property type="term" value="C:plasma membrane"/>
    <property type="evidence" value="ECO:0007669"/>
    <property type="project" value="UniProtKB-SubCell"/>
</dbReference>
<keyword evidence="3" id="KW-1003">Cell membrane</keyword>
<dbReference type="Gene3D" id="1.20.81.30">
    <property type="entry name" value="Type II secretion system (T2SS), domain F"/>
    <property type="match status" value="2"/>
</dbReference>
<gene>
    <name evidence="10" type="ORF">LF65_04727</name>
</gene>
<dbReference type="STRING" id="1520.LF65_04727"/>
<keyword evidence="5 8" id="KW-0812">Transmembrane</keyword>
<evidence type="ECO:0000256" key="2">
    <source>
        <dbReference type="ARBA" id="ARBA00005745"/>
    </source>
</evidence>
<evidence type="ECO:0000256" key="5">
    <source>
        <dbReference type="ARBA" id="ARBA00022692"/>
    </source>
</evidence>
<dbReference type="PANTHER" id="PTHR30012:SF0">
    <property type="entry name" value="TYPE II SECRETION SYSTEM PROTEIN F-RELATED"/>
    <property type="match status" value="1"/>
</dbReference>
<evidence type="ECO:0000256" key="3">
    <source>
        <dbReference type="ARBA" id="ARBA00022475"/>
    </source>
</evidence>
<dbReference type="OrthoDB" id="9805682at2"/>
<evidence type="ECO:0000256" key="8">
    <source>
        <dbReference type="SAM" id="Phobius"/>
    </source>
</evidence>
<feature type="transmembrane region" description="Helical" evidence="8">
    <location>
        <begin position="373"/>
        <end position="394"/>
    </location>
</feature>
<dbReference type="FunFam" id="1.20.81.30:FF:000001">
    <property type="entry name" value="Type II secretion system protein F"/>
    <property type="match status" value="2"/>
</dbReference>
<dbReference type="InterPro" id="IPR018076">
    <property type="entry name" value="T2SS_GspF_dom"/>
</dbReference>
<organism evidence="10 11">
    <name type="scientific">Clostridium beijerinckii</name>
    <name type="common">Clostridium MP</name>
    <dbReference type="NCBI Taxonomy" id="1520"/>
    <lineage>
        <taxon>Bacteria</taxon>
        <taxon>Bacillati</taxon>
        <taxon>Bacillota</taxon>
        <taxon>Clostridia</taxon>
        <taxon>Eubacteriales</taxon>
        <taxon>Clostridiaceae</taxon>
        <taxon>Clostridium</taxon>
    </lineage>
</organism>
<dbReference type="EMBL" id="CP010086">
    <property type="protein sequence ID" value="AJH01258.1"/>
    <property type="molecule type" value="Genomic_DNA"/>
</dbReference>
<evidence type="ECO:0000256" key="6">
    <source>
        <dbReference type="ARBA" id="ARBA00022989"/>
    </source>
</evidence>
<comment type="subcellular location">
    <subcellularLocation>
        <location evidence="1">Cell inner membrane</location>
        <topology evidence="1">Multi-pass membrane protein</topology>
    </subcellularLocation>
</comment>
<evidence type="ECO:0000313" key="11">
    <source>
        <dbReference type="Proteomes" id="UP000031866"/>
    </source>
</evidence>
<dbReference type="KEGG" id="cbei:LF65_04727"/>
<evidence type="ECO:0000256" key="4">
    <source>
        <dbReference type="ARBA" id="ARBA00022519"/>
    </source>
</evidence>
<dbReference type="PANTHER" id="PTHR30012">
    <property type="entry name" value="GENERAL SECRETION PATHWAY PROTEIN"/>
    <property type="match status" value="1"/>
</dbReference>
<keyword evidence="6 8" id="KW-1133">Transmembrane helix</keyword>
<dbReference type="InterPro" id="IPR042094">
    <property type="entry name" value="T2SS_GspF_sf"/>
</dbReference>
<accession>A0A0B5QT89</accession>
<dbReference type="PRINTS" id="PR00812">
    <property type="entry name" value="BCTERIALGSPF"/>
</dbReference>
<sequence>MANFKYRAMNADGEKIEGMREADSKGEVIDFISSNGYYPLMVEEIIESSKIELSFNEKVKIKDISIFCRQFYTMLDAGVPILTCLNILSKQTQKKKLKEAIVEIEQEVQKGGVLSEAMKKQKKIFPELLIGLVEAGEASGTLTSIMQRMATHYEKENKINNKVKNAMIYPIILSLVAVVAVVFILTYVMPTFKGIFEQTGTVLPWSTRLILGSGDFLKENFIWIIVFIILSFIGVKYYFNTENGSIALSRIKLKLPIIKKFTEMVIVSRFTRTLSTLLASGLSLINAMDIVSQVVENKIAEKALKKVKERVVKGEELNTSMRESGIFPEMLYSMIKIGEETGSIDEILNKTADFYDEELETTIQATVALMEPILIVIMGLVIGFIIMSVMLPMYDSYTKI</sequence>
<dbReference type="RefSeq" id="WP_041899365.1">
    <property type="nucleotide sequence ID" value="NZ_CP010086.2"/>
</dbReference>
<dbReference type="InterPro" id="IPR003004">
    <property type="entry name" value="GspF/PilC"/>
</dbReference>
<keyword evidence="4" id="KW-0997">Cell inner membrane</keyword>
<dbReference type="Proteomes" id="UP000031866">
    <property type="component" value="Chromosome"/>
</dbReference>
<feature type="transmembrane region" description="Helical" evidence="8">
    <location>
        <begin position="221"/>
        <end position="239"/>
    </location>
</feature>
<comment type="similarity">
    <text evidence="2">Belongs to the GSP F family.</text>
</comment>
<protein>
    <submittedName>
        <fullName evidence="10">Type II secretion system protein F</fullName>
    </submittedName>
</protein>
<name>A0A0B5QT89_CLOBE</name>
<evidence type="ECO:0000313" key="10">
    <source>
        <dbReference type="EMBL" id="AJH01258.1"/>
    </source>
</evidence>
<evidence type="ECO:0000259" key="9">
    <source>
        <dbReference type="Pfam" id="PF00482"/>
    </source>
</evidence>
<dbReference type="AlphaFoldDB" id="A0A0B5QT89"/>
<feature type="domain" description="Type II secretion system protein GspF" evidence="9">
    <location>
        <begin position="270"/>
        <end position="392"/>
    </location>
</feature>
<evidence type="ECO:0000256" key="1">
    <source>
        <dbReference type="ARBA" id="ARBA00004429"/>
    </source>
</evidence>
<feature type="transmembrane region" description="Helical" evidence="8">
    <location>
        <begin position="167"/>
        <end position="189"/>
    </location>
</feature>
<feature type="domain" description="Type II secretion system protein GspF" evidence="9">
    <location>
        <begin position="67"/>
        <end position="190"/>
    </location>
</feature>
<evidence type="ECO:0000256" key="7">
    <source>
        <dbReference type="ARBA" id="ARBA00023136"/>
    </source>
</evidence>
<reference evidence="11" key="1">
    <citation type="submission" date="2014-12" db="EMBL/GenBank/DDBJ databases">
        <title>Genome sequence of Clostridium beijerinckii strain 59B.</title>
        <authorList>
            <person name="Little G.T."/>
            <person name="Minton N.P."/>
        </authorList>
    </citation>
    <scope>NUCLEOTIDE SEQUENCE [LARGE SCALE GENOMIC DNA]</scope>
    <source>
        <strain evidence="11">59B</strain>
    </source>
</reference>
<dbReference type="Pfam" id="PF00482">
    <property type="entry name" value="T2SSF"/>
    <property type="match status" value="2"/>
</dbReference>